<dbReference type="SMART" id="SM00577">
    <property type="entry name" value="CPDc"/>
    <property type="match status" value="2"/>
</dbReference>
<evidence type="ECO:0000256" key="10">
    <source>
        <dbReference type="ARBA" id="ARBA00023015"/>
    </source>
</evidence>
<dbReference type="GO" id="GO:0045892">
    <property type="term" value="P:negative regulation of DNA-templated transcription"/>
    <property type="evidence" value="ECO:0007669"/>
    <property type="project" value="UniProtKB-ARBA"/>
</dbReference>
<feature type="domain" description="FCP1 homology" evidence="18">
    <location>
        <begin position="741"/>
        <end position="992"/>
    </location>
</feature>
<proteinExistence type="predicted"/>
<evidence type="ECO:0000259" key="18">
    <source>
        <dbReference type="PROSITE" id="PS50969"/>
    </source>
</evidence>
<dbReference type="Pfam" id="PF00035">
    <property type="entry name" value="dsrm"/>
    <property type="match status" value="1"/>
</dbReference>
<evidence type="ECO:0000313" key="19">
    <source>
        <dbReference type="EMBL" id="KAL3717040.1"/>
    </source>
</evidence>
<keyword evidence="6" id="KW-0217">Developmental protein</keyword>
<protein>
    <recommendedName>
        <fullName evidence="5">protein-serine/threonine phosphatase</fullName>
        <ecNumber evidence="5">3.1.3.16</ecNumber>
    </recommendedName>
</protein>
<keyword evidence="12" id="KW-0539">Nucleus</keyword>
<dbReference type="GO" id="GO:0004722">
    <property type="term" value="F:protein serine/threonine phosphatase activity"/>
    <property type="evidence" value="ECO:0007669"/>
    <property type="project" value="UniProtKB-EC"/>
</dbReference>
<comment type="catalytic activity">
    <reaction evidence="13">
        <text>O-phospho-L-seryl-[protein] + H2O = L-seryl-[protein] + phosphate</text>
        <dbReference type="Rhea" id="RHEA:20629"/>
        <dbReference type="Rhea" id="RHEA-COMP:9863"/>
        <dbReference type="Rhea" id="RHEA-COMP:11604"/>
        <dbReference type="ChEBI" id="CHEBI:15377"/>
        <dbReference type="ChEBI" id="CHEBI:29999"/>
        <dbReference type="ChEBI" id="CHEBI:43474"/>
        <dbReference type="ChEBI" id="CHEBI:83421"/>
        <dbReference type="EC" id="3.1.3.16"/>
    </reaction>
</comment>
<dbReference type="EMBL" id="JBJKBG010000011">
    <property type="protein sequence ID" value="KAL3717040.1"/>
    <property type="molecule type" value="Genomic_DNA"/>
</dbReference>
<dbReference type="GO" id="GO:0046872">
    <property type="term" value="F:metal ion binding"/>
    <property type="evidence" value="ECO:0007669"/>
    <property type="project" value="UniProtKB-KW"/>
</dbReference>
<evidence type="ECO:0000256" key="2">
    <source>
        <dbReference type="ARBA" id="ARBA00001941"/>
    </source>
</evidence>
<keyword evidence="7" id="KW-0479">Metal-binding</keyword>
<dbReference type="CDD" id="cd10845">
    <property type="entry name" value="DSRM_RNAse_III_family"/>
    <property type="match status" value="1"/>
</dbReference>
<comment type="cofactor">
    <cofactor evidence="1">
        <name>Mn(2+)</name>
        <dbReference type="ChEBI" id="CHEBI:29035"/>
    </cofactor>
</comment>
<dbReference type="FunFam" id="3.40.50.1000:FF:000035">
    <property type="entry name" value="RNA polymerase II C-terminal domain phosphatase-like 1"/>
    <property type="match status" value="2"/>
</dbReference>
<dbReference type="SUPFAM" id="SSF54768">
    <property type="entry name" value="dsRNA-binding domain-like"/>
    <property type="match status" value="1"/>
</dbReference>
<dbReference type="PANTHER" id="PTHR23081">
    <property type="entry name" value="RNA POLYMERASE II CTD PHOSPHATASE"/>
    <property type="match status" value="1"/>
</dbReference>
<dbReference type="InterPro" id="IPR023214">
    <property type="entry name" value="HAD_sf"/>
</dbReference>
<feature type="compositionally biased region" description="Basic and acidic residues" evidence="16">
    <location>
        <begin position="1392"/>
        <end position="1410"/>
    </location>
</feature>
<keyword evidence="10" id="KW-0805">Transcription regulation</keyword>
<dbReference type="InterPro" id="IPR036412">
    <property type="entry name" value="HAD-like_sf"/>
</dbReference>
<dbReference type="Proteomes" id="UP001634007">
    <property type="component" value="Unassembled WGS sequence"/>
</dbReference>
<dbReference type="GO" id="GO:0009755">
    <property type="term" value="P:hormone-mediated signaling pathway"/>
    <property type="evidence" value="ECO:0007669"/>
    <property type="project" value="UniProtKB-ARBA"/>
</dbReference>
<comment type="catalytic activity">
    <reaction evidence="14">
        <text>O-phospho-L-threonyl-[protein] + H2O = L-threonyl-[protein] + phosphate</text>
        <dbReference type="Rhea" id="RHEA:47004"/>
        <dbReference type="Rhea" id="RHEA-COMP:11060"/>
        <dbReference type="Rhea" id="RHEA-COMP:11605"/>
        <dbReference type="ChEBI" id="CHEBI:15377"/>
        <dbReference type="ChEBI" id="CHEBI:30013"/>
        <dbReference type="ChEBI" id="CHEBI:43474"/>
        <dbReference type="ChEBI" id="CHEBI:61977"/>
        <dbReference type="EC" id="3.1.3.16"/>
    </reaction>
</comment>
<dbReference type="Pfam" id="PF03031">
    <property type="entry name" value="NIF"/>
    <property type="match status" value="2"/>
</dbReference>
<dbReference type="FunFam" id="3.30.160.20:FF:000035">
    <property type="entry name" value="RNA polymerase II C-terminal domain phosphatase-like 2"/>
    <property type="match status" value="1"/>
</dbReference>
<evidence type="ECO:0000256" key="16">
    <source>
        <dbReference type="SAM" id="MobiDB-lite"/>
    </source>
</evidence>
<evidence type="ECO:0000256" key="11">
    <source>
        <dbReference type="ARBA" id="ARBA00023163"/>
    </source>
</evidence>
<keyword evidence="20" id="KW-1185">Reference proteome</keyword>
<comment type="subcellular location">
    <subcellularLocation>
        <location evidence="4">Nucleus</location>
    </subcellularLocation>
</comment>
<dbReference type="SUPFAM" id="SSF56784">
    <property type="entry name" value="HAD-like"/>
    <property type="match status" value="2"/>
</dbReference>
<reference evidence="19 20" key="1">
    <citation type="submission" date="2024-11" db="EMBL/GenBank/DDBJ databases">
        <title>Chromosome-level genome assembly of Eucalyptus globulus Labill. provides insights into its genome evolution.</title>
        <authorList>
            <person name="Li X."/>
        </authorList>
    </citation>
    <scope>NUCLEOTIDE SEQUENCE [LARGE SCALE GENOMIC DNA]</scope>
    <source>
        <strain evidence="19">CL2024</strain>
        <tissue evidence="19">Fresh tender leaves</tissue>
    </source>
</reference>
<keyword evidence="11" id="KW-0804">Transcription</keyword>
<evidence type="ECO:0000256" key="7">
    <source>
        <dbReference type="ARBA" id="ARBA00022723"/>
    </source>
</evidence>
<feature type="domain" description="DRBM" evidence="17">
    <location>
        <begin position="1287"/>
        <end position="1353"/>
    </location>
</feature>
<evidence type="ECO:0000256" key="8">
    <source>
        <dbReference type="ARBA" id="ARBA00022801"/>
    </source>
</evidence>
<sequence length="1410" mass="157154">MSRLAFKAVVYHGFLRLGELDVVPANGHGFRFPDNEIRIHHISPVSGRCPPLSILHTVSSASVRCKLESSSPVEQANLISLHASCLYELKTAVVLLGEEEIHLVAMPSKQKMSPCFWCFSVPLGLYESSLGLLNLRCLAIVFDLDETLIVANTLKSFEDRIEALQGRIAWETDLVRMSGMSAELKRYTDDGALLKQYAGSNCVVYNGKTYKVQFEEVPQLSDSCERVVRPVIRLQEKNIILTRINPEIRETSVLVRLRPAWDKLRSYLIANGRKRFEVYVCTMAEKDYALEMWRLLDPEECLINKKQLLNRVVYVKSGSRKSLLNVFQDGNCHPKMAMVIDDRSKVWEERDQPRVHVVPPFAPYYAPQAETANAVPVLYMARNVAWKVRGYFFNDFDKNLLRKISEVFYEDEVVTLPHAPDVSNYLTSEDSGCVTNGAANAPFADGIHGSETDEILNPPGEKHAVDVAGIPVKETPDVKSETSQPTIGIIPNIVDPNASRTLMPSQKTGLLGNLARQDFSLSDQELDMDRRILTTHGPDLNNHGSGESLVLSRPPVQPVEEGSNIGHLNSRSPSSGSQQSVNVSNTNIKVVMTPYNRNHVGASGGGGPMSRLAFKSVVYHGDVRLGELDAVPANGHSFQFPNNEIRIHRISPISERCPPLSILQTVSSFSVRCKLESSSPVEQANLINLHASCFYEFKTAVVLLGEEEIHLVAMPSKQKKFPCFWCFSVPLGLYESSLGLLNLRCLSIVFDLDETLIVANTMKSFEDRIEALRSWIARETDLVRMAGMSTEMKRYTDDRALLKQYADNDCVMDNGKMYKVQMEEVPQLSDSHEKIVRPVIRLQERNTVLTRINPEIRDTSVLVRLRPAWDDLRSYLTAKGRKRFEVYVCTMAERDYALEMWRLLDPEAHLINSKQLLNRVVCVKSGSRKSLLNVFQDGNCHPKMAMVIDDRLKVWEDRDQPRVHVVPPFAPYFAPLAETAHAVPVLCVARNVACNVRGYFFKEFDENLLRKISEVFYEDEVVTLPHAPDVSNYLMSEDSGFVPNGAANTPFADGMHGAEIDKRLNPPGEKHAVDVGGIPVKDIPDVKSETSQPTITIIPNTVGPNASRSLMPSQKPGLLGNPARQDFSLPDREHDLKRRILTMKLGPDLKSQGSGEPPLLTRPPMQLPTTNIQPHGGLPVEEDSSKGLINCRSSGFSQESDSLKFDKQRAHQNQLGHNLPSVSTSGVLSNTSQVKAEEGWSGSDQKKLKLSSGSQQSEIGLPQNRSGPNDRDIHADAGKENLLQLSLSIAVLQEIGRRCSSKVEFRTILSTSKDLQFSVEVLFTGEKIGVGMGKTRKDAQQQAALNALHSLAEKYVTYARGHSQEVDKNLNKISQGKENGFLWDVVSPGSHEPPREDEFAKEGDTEARSS</sequence>
<dbReference type="Gene3D" id="3.40.50.1000">
    <property type="entry name" value="HAD superfamily/HAD-like"/>
    <property type="match status" value="2"/>
</dbReference>
<feature type="compositionally biased region" description="Polar residues" evidence="16">
    <location>
        <begin position="1191"/>
        <end position="1200"/>
    </location>
</feature>
<evidence type="ECO:0000313" key="20">
    <source>
        <dbReference type="Proteomes" id="UP001634007"/>
    </source>
</evidence>
<comment type="caution">
    <text evidence="19">The sequence shown here is derived from an EMBL/GenBank/DDBJ whole genome shotgun (WGS) entry which is preliminary data.</text>
</comment>
<keyword evidence="9 15" id="KW-0694">RNA-binding</keyword>
<dbReference type="InterPro" id="IPR014720">
    <property type="entry name" value="dsRBD_dom"/>
</dbReference>
<feature type="compositionally biased region" description="Low complexity" evidence="16">
    <location>
        <begin position="569"/>
        <end position="581"/>
    </location>
</feature>
<feature type="domain" description="FCP1 homology" evidence="18">
    <location>
        <begin position="133"/>
        <end position="384"/>
    </location>
</feature>
<evidence type="ECO:0000256" key="9">
    <source>
        <dbReference type="ARBA" id="ARBA00022884"/>
    </source>
</evidence>
<name>A0ABD3ISD2_EUCGL</name>
<evidence type="ECO:0000256" key="12">
    <source>
        <dbReference type="ARBA" id="ARBA00023242"/>
    </source>
</evidence>
<evidence type="ECO:0000256" key="13">
    <source>
        <dbReference type="ARBA" id="ARBA00047761"/>
    </source>
</evidence>
<dbReference type="InterPro" id="IPR004274">
    <property type="entry name" value="FCP1_dom"/>
</dbReference>
<feature type="region of interest" description="Disordered" evidence="16">
    <location>
        <begin position="1383"/>
        <end position="1410"/>
    </location>
</feature>
<dbReference type="Gene3D" id="3.30.160.20">
    <property type="match status" value="1"/>
</dbReference>
<keyword evidence="8" id="KW-0378">Hydrolase</keyword>
<dbReference type="EC" id="3.1.3.16" evidence="5"/>
<dbReference type="PROSITE" id="PS50137">
    <property type="entry name" value="DS_RBD"/>
    <property type="match status" value="1"/>
</dbReference>
<comment type="cofactor">
    <cofactor evidence="2">
        <name>Co(2+)</name>
        <dbReference type="ChEBI" id="CHEBI:48828"/>
    </cofactor>
</comment>
<evidence type="ECO:0000256" key="5">
    <source>
        <dbReference type="ARBA" id="ARBA00013081"/>
    </source>
</evidence>
<evidence type="ECO:0000256" key="1">
    <source>
        <dbReference type="ARBA" id="ARBA00001936"/>
    </source>
</evidence>
<dbReference type="GO" id="GO:0005634">
    <property type="term" value="C:nucleus"/>
    <property type="evidence" value="ECO:0007669"/>
    <property type="project" value="UniProtKB-SubCell"/>
</dbReference>
<dbReference type="PROSITE" id="PS50969">
    <property type="entry name" value="FCP1"/>
    <property type="match status" value="2"/>
</dbReference>
<feature type="region of interest" description="Disordered" evidence="16">
    <location>
        <begin position="534"/>
        <end position="581"/>
    </location>
</feature>
<feature type="compositionally biased region" description="Polar residues" evidence="16">
    <location>
        <begin position="1211"/>
        <end position="1234"/>
    </location>
</feature>
<feature type="region of interest" description="Disordered" evidence="16">
    <location>
        <begin position="1143"/>
        <end position="1274"/>
    </location>
</feature>
<evidence type="ECO:0000259" key="17">
    <source>
        <dbReference type="PROSITE" id="PS50137"/>
    </source>
</evidence>
<dbReference type="GO" id="GO:0003723">
    <property type="term" value="F:RNA binding"/>
    <property type="evidence" value="ECO:0007669"/>
    <property type="project" value="UniProtKB-UniRule"/>
</dbReference>
<evidence type="ECO:0000256" key="14">
    <source>
        <dbReference type="ARBA" id="ARBA00048336"/>
    </source>
</evidence>
<dbReference type="PANTHER" id="PTHR23081:SF24">
    <property type="entry name" value="RNA POLYMERASE II C-TERMINAL DOMAIN PHOSPHATASE-LIKE 2"/>
    <property type="match status" value="1"/>
</dbReference>
<evidence type="ECO:0000256" key="3">
    <source>
        <dbReference type="ARBA" id="ARBA00001946"/>
    </source>
</evidence>
<comment type="cofactor">
    <cofactor evidence="3">
        <name>Mg(2+)</name>
        <dbReference type="ChEBI" id="CHEBI:18420"/>
    </cofactor>
</comment>
<accession>A0ABD3ISD2</accession>
<evidence type="ECO:0000256" key="6">
    <source>
        <dbReference type="ARBA" id="ARBA00022473"/>
    </source>
</evidence>
<evidence type="ECO:0000256" key="15">
    <source>
        <dbReference type="PROSITE-ProRule" id="PRU00266"/>
    </source>
</evidence>
<evidence type="ECO:0000256" key="4">
    <source>
        <dbReference type="ARBA" id="ARBA00004123"/>
    </source>
</evidence>
<gene>
    <name evidence="19" type="ORF">ACJRO7_008596</name>
</gene>
<dbReference type="InterPro" id="IPR039189">
    <property type="entry name" value="Fcp1"/>
</dbReference>
<organism evidence="19 20">
    <name type="scientific">Eucalyptus globulus</name>
    <name type="common">Tasmanian blue gum</name>
    <dbReference type="NCBI Taxonomy" id="34317"/>
    <lineage>
        <taxon>Eukaryota</taxon>
        <taxon>Viridiplantae</taxon>
        <taxon>Streptophyta</taxon>
        <taxon>Embryophyta</taxon>
        <taxon>Tracheophyta</taxon>
        <taxon>Spermatophyta</taxon>
        <taxon>Magnoliopsida</taxon>
        <taxon>eudicotyledons</taxon>
        <taxon>Gunneridae</taxon>
        <taxon>Pentapetalae</taxon>
        <taxon>rosids</taxon>
        <taxon>malvids</taxon>
        <taxon>Myrtales</taxon>
        <taxon>Myrtaceae</taxon>
        <taxon>Myrtoideae</taxon>
        <taxon>Eucalypteae</taxon>
        <taxon>Eucalyptus</taxon>
    </lineage>
</organism>
<dbReference type="SMART" id="SM00358">
    <property type="entry name" value="DSRM"/>
    <property type="match status" value="1"/>
</dbReference>